<feature type="region of interest" description="Disordered" evidence="2">
    <location>
        <begin position="70"/>
        <end position="130"/>
    </location>
</feature>
<dbReference type="EMBL" id="JAYKXN010000002">
    <property type="protein sequence ID" value="KAK7308870.1"/>
    <property type="molecule type" value="Genomic_DNA"/>
</dbReference>
<evidence type="ECO:0000313" key="6">
    <source>
        <dbReference type="Proteomes" id="UP001359559"/>
    </source>
</evidence>
<dbReference type="InterPro" id="IPR001878">
    <property type="entry name" value="Znf_CCHC"/>
</dbReference>
<dbReference type="AlphaFoldDB" id="A0AAN9PR29"/>
<evidence type="ECO:0008006" key="7">
    <source>
        <dbReference type="Google" id="ProtNLM"/>
    </source>
</evidence>
<feature type="domain" description="Plus3" evidence="4">
    <location>
        <begin position="780"/>
        <end position="909"/>
    </location>
</feature>
<evidence type="ECO:0000256" key="1">
    <source>
        <dbReference type="PROSITE-ProRule" id="PRU00047"/>
    </source>
</evidence>
<proteinExistence type="predicted"/>
<dbReference type="Gene3D" id="3.90.70.200">
    <property type="entry name" value="Plus-3 domain"/>
    <property type="match status" value="1"/>
</dbReference>
<feature type="region of interest" description="Disordered" evidence="2">
    <location>
        <begin position="534"/>
        <end position="555"/>
    </location>
</feature>
<evidence type="ECO:0000259" key="3">
    <source>
        <dbReference type="PROSITE" id="PS50158"/>
    </source>
</evidence>
<dbReference type="PANTHER" id="PTHR38940:SF4">
    <property type="entry name" value="OS01G0775100 PROTEIN"/>
    <property type="match status" value="1"/>
</dbReference>
<evidence type="ECO:0000259" key="4">
    <source>
        <dbReference type="PROSITE" id="PS51360"/>
    </source>
</evidence>
<dbReference type="GO" id="GO:0008270">
    <property type="term" value="F:zinc ion binding"/>
    <property type="evidence" value="ECO:0007669"/>
    <property type="project" value="UniProtKB-KW"/>
</dbReference>
<dbReference type="SMART" id="SM00719">
    <property type="entry name" value="Plus3"/>
    <property type="match status" value="1"/>
</dbReference>
<evidence type="ECO:0000256" key="2">
    <source>
        <dbReference type="SAM" id="MobiDB-lite"/>
    </source>
</evidence>
<comment type="caution">
    <text evidence="5">The sequence shown here is derived from an EMBL/GenBank/DDBJ whole genome shotgun (WGS) entry which is preliminary data.</text>
</comment>
<keyword evidence="1" id="KW-0862">Zinc</keyword>
<protein>
    <recommendedName>
        <fullName evidence="7">Plus3 domain-containing protein</fullName>
    </recommendedName>
</protein>
<accession>A0AAN9PR29</accession>
<name>A0AAN9PR29_CLITE</name>
<dbReference type="GO" id="GO:0003677">
    <property type="term" value="F:DNA binding"/>
    <property type="evidence" value="ECO:0007669"/>
    <property type="project" value="InterPro"/>
</dbReference>
<dbReference type="Gene3D" id="4.10.60.10">
    <property type="entry name" value="Zinc finger, CCHC-type"/>
    <property type="match status" value="1"/>
</dbReference>
<evidence type="ECO:0000313" key="5">
    <source>
        <dbReference type="EMBL" id="KAK7308870.1"/>
    </source>
</evidence>
<dbReference type="PROSITE" id="PS50158">
    <property type="entry name" value="ZF_CCHC"/>
    <property type="match status" value="1"/>
</dbReference>
<dbReference type="SMART" id="SM00343">
    <property type="entry name" value="ZnF_C2HC"/>
    <property type="match status" value="2"/>
</dbReference>
<dbReference type="InterPro" id="IPR036128">
    <property type="entry name" value="Plus3-like_sf"/>
</dbReference>
<reference evidence="5 6" key="1">
    <citation type="submission" date="2024-01" db="EMBL/GenBank/DDBJ databases">
        <title>The genomes of 5 underutilized Papilionoideae crops provide insights into root nodulation and disease resistance.</title>
        <authorList>
            <person name="Yuan L."/>
        </authorList>
    </citation>
    <scope>NUCLEOTIDE SEQUENCE [LARGE SCALE GENOMIC DNA]</scope>
    <source>
        <strain evidence="5">LY-2023</strain>
        <tissue evidence="5">Leaf</tissue>
    </source>
</reference>
<gene>
    <name evidence="5" type="ORF">RJT34_05173</name>
</gene>
<dbReference type="Proteomes" id="UP001359559">
    <property type="component" value="Unassembled WGS sequence"/>
</dbReference>
<sequence length="909" mass="100456">MTLAATDPLSEIVWSPDKGLSLKCADSSFAADKTSPLFRDVGTTSMLRLTPQQPVDDGFLKPVATKSDFAEANAPTMHPTSDSECKAYEENNEGQAGQRPFDNLVGQSDEPTPSMDQNPSPGRHSDGGIDIGVGKKAIVTVDDLSTSVEPMIEHRGSGAAGTNLTSSSRFPLEKQESSAENELRTSNCQAACTGTSGVNGNEIENKLQDSEMKLPCDKILLGLHSPCHSRIHMALNKGKEKSLSDGDANAILSREENDSHSSVESCNSASFFSTGKKRHNFQQQLIISSKRVKKHVEETSGSKSNVKQDSSFMNWISNMVKGLSQSIQEDSNALAPTLGNPDHHNLQPNEKFVTCNVNQDPEPKNTGFKSIFQSIYCPSQKNVRTRMPHQEGRSSEELAPGNMEHGIDATPITCCAENNNLPKLCLQSNKVEVSTGRYDAGPSSLPKIKPLSFFNSQVSSKNNLVANKNCSNLGLSKGKEEVASHSFSTKQNTENNDNVDSNALFDKKEEENICQRRDNLGSLWITRFSPKFNATSREQPADDTEESMSLKEDKGNNDYKVKQKFKPVSSSPGFRNLEPMASMFAKRFGAIKHIIPMNTTDNTNTTQVNMLCWFCGTRGHRLSDCSAIAESELEDLQKNIDSYGRLEEHSCICIKCFQLNHWAISCPTSMSSRKHELNINDSVNETGQHIIPSNEGNTKLLTDEVDRVLSSSSIDGEADHQADQNKNLKLKSNEVITFKVGSNVSLKKHSGSSSEENKFKQNPVTSPSRLAERQISLLPKEIFDAVRKLRLSRTDILKWINSHGSISQLDGFFLRLRLGKWEEGLGGTGYHVASIYETQRQSSEQNTRKSISVKVGGMKCVVESQYISNQDFLEEEIMEWWSTISEVGAVIPSKEDLTEKFRRKKMLGL</sequence>
<dbReference type="PANTHER" id="PTHR38940">
    <property type="entry name" value="PLUS3 DOMAIN-CONTAINING PROTEIN"/>
    <property type="match status" value="1"/>
</dbReference>
<feature type="region of interest" description="Disordered" evidence="2">
    <location>
        <begin position="745"/>
        <end position="766"/>
    </location>
</feature>
<feature type="domain" description="CCHC-type" evidence="3">
    <location>
        <begin position="612"/>
        <end position="625"/>
    </location>
</feature>
<dbReference type="PROSITE" id="PS51360">
    <property type="entry name" value="PLUS3"/>
    <property type="match status" value="1"/>
</dbReference>
<feature type="compositionally biased region" description="Polar residues" evidence="2">
    <location>
        <begin position="105"/>
        <end position="120"/>
    </location>
</feature>
<dbReference type="SUPFAM" id="SSF159042">
    <property type="entry name" value="Plus3-like"/>
    <property type="match status" value="1"/>
</dbReference>
<dbReference type="Pfam" id="PF03126">
    <property type="entry name" value="Plus-3"/>
    <property type="match status" value="1"/>
</dbReference>
<organism evidence="5 6">
    <name type="scientific">Clitoria ternatea</name>
    <name type="common">Butterfly pea</name>
    <dbReference type="NCBI Taxonomy" id="43366"/>
    <lineage>
        <taxon>Eukaryota</taxon>
        <taxon>Viridiplantae</taxon>
        <taxon>Streptophyta</taxon>
        <taxon>Embryophyta</taxon>
        <taxon>Tracheophyta</taxon>
        <taxon>Spermatophyta</taxon>
        <taxon>Magnoliopsida</taxon>
        <taxon>eudicotyledons</taxon>
        <taxon>Gunneridae</taxon>
        <taxon>Pentapetalae</taxon>
        <taxon>rosids</taxon>
        <taxon>fabids</taxon>
        <taxon>Fabales</taxon>
        <taxon>Fabaceae</taxon>
        <taxon>Papilionoideae</taxon>
        <taxon>50 kb inversion clade</taxon>
        <taxon>NPAAA clade</taxon>
        <taxon>indigoferoid/millettioid clade</taxon>
        <taxon>Phaseoleae</taxon>
        <taxon>Clitoria</taxon>
    </lineage>
</organism>
<dbReference type="InterPro" id="IPR004343">
    <property type="entry name" value="Plus-3_dom"/>
</dbReference>
<keyword evidence="6" id="KW-1185">Reference proteome</keyword>
<keyword evidence="1" id="KW-0479">Metal-binding</keyword>
<keyword evidence="1" id="KW-0863">Zinc-finger</keyword>